<feature type="region of interest" description="Disordered" evidence="1">
    <location>
        <begin position="170"/>
        <end position="248"/>
    </location>
</feature>
<organism evidence="3 4">
    <name type="scientific">Natronosporangium hydrolyticum</name>
    <dbReference type="NCBI Taxonomy" id="2811111"/>
    <lineage>
        <taxon>Bacteria</taxon>
        <taxon>Bacillati</taxon>
        <taxon>Actinomycetota</taxon>
        <taxon>Actinomycetes</taxon>
        <taxon>Micromonosporales</taxon>
        <taxon>Micromonosporaceae</taxon>
        <taxon>Natronosporangium</taxon>
    </lineage>
</organism>
<evidence type="ECO:0000256" key="1">
    <source>
        <dbReference type="SAM" id="MobiDB-lite"/>
    </source>
</evidence>
<keyword evidence="2" id="KW-1133">Transmembrane helix</keyword>
<dbReference type="Proteomes" id="UP000662857">
    <property type="component" value="Chromosome"/>
</dbReference>
<protein>
    <recommendedName>
        <fullName evidence="5">Anti-sigma factor</fullName>
    </recommendedName>
</protein>
<dbReference type="KEGG" id="nhy:JQS43_25800"/>
<gene>
    <name evidence="3" type="ORF">JQS43_25800</name>
</gene>
<feature type="transmembrane region" description="Helical" evidence="2">
    <location>
        <begin position="143"/>
        <end position="164"/>
    </location>
</feature>
<reference evidence="3" key="1">
    <citation type="submission" date="2021-02" db="EMBL/GenBank/DDBJ databases">
        <title>Natrosporangium hydrolyticum gen. nov., sp. nov, a haloalkaliphilic actinobacterium from a soda solonchak soil.</title>
        <authorList>
            <person name="Sorokin D.Y."/>
            <person name="Khijniak T.V."/>
            <person name="Zakharycheva A.P."/>
            <person name="Boueva O.V."/>
            <person name="Ariskina E.V."/>
            <person name="Hahnke R.L."/>
            <person name="Bunk B."/>
            <person name="Sproer C."/>
            <person name="Schumann P."/>
            <person name="Evtushenko L.I."/>
            <person name="Kublanov I.V."/>
        </authorList>
    </citation>
    <scope>NUCLEOTIDE SEQUENCE</scope>
    <source>
        <strain evidence="3">DSM 106523</strain>
    </source>
</reference>
<feature type="compositionally biased region" description="Basic and acidic residues" evidence="1">
    <location>
        <begin position="108"/>
        <end position="125"/>
    </location>
</feature>
<sequence length="330" mass="33395">MSVDRELLADYLGGALAGTPDEARVAGLIAAEPAWATAAAELAEALTQVTAGLDGVAELPAPSMPPEIVDRLDRALADAPALVAAGGEATGGEAGGASPVGPHPGRPGRRDEARRDEARRDEARRHPPGHPGQRPRRRPGRRVGAGFAAAAGVVAFAAVGVGAWQLGQSPTATDDSVSAPAAEQPTVDDTAPHPLAARPELLVSGRDYQPDPRQLTPPAAPGPDAEGGPLEQSEGPNIASDGAPAGAVPPALDRLWSDPQARASCLEQVTAAVSPAPATVEVLDFAQVEGDPAVVIWVTAGDGTHWAWAVGPGCGSSTAGLDEVFQLRIS</sequence>
<keyword evidence="4" id="KW-1185">Reference proteome</keyword>
<dbReference type="RefSeq" id="WP_239676971.1">
    <property type="nucleotide sequence ID" value="NZ_CP070499.1"/>
</dbReference>
<evidence type="ECO:0000313" key="4">
    <source>
        <dbReference type="Proteomes" id="UP000662857"/>
    </source>
</evidence>
<proteinExistence type="predicted"/>
<evidence type="ECO:0000313" key="3">
    <source>
        <dbReference type="EMBL" id="QSB14813.1"/>
    </source>
</evidence>
<accession>A0A895YHF5</accession>
<keyword evidence="2" id="KW-0812">Transmembrane</keyword>
<evidence type="ECO:0000256" key="2">
    <source>
        <dbReference type="SAM" id="Phobius"/>
    </source>
</evidence>
<dbReference type="AlphaFoldDB" id="A0A895YHF5"/>
<dbReference type="EMBL" id="CP070499">
    <property type="protein sequence ID" value="QSB14813.1"/>
    <property type="molecule type" value="Genomic_DNA"/>
</dbReference>
<keyword evidence="2" id="KW-0472">Membrane</keyword>
<name>A0A895YHF5_9ACTN</name>
<feature type="region of interest" description="Disordered" evidence="1">
    <location>
        <begin position="87"/>
        <end position="142"/>
    </location>
</feature>
<evidence type="ECO:0008006" key="5">
    <source>
        <dbReference type="Google" id="ProtNLM"/>
    </source>
</evidence>